<feature type="compositionally biased region" description="Basic and acidic residues" evidence="1">
    <location>
        <begin position="132"/>
        <end position="145"/>
    </location>
</feature>
<reference evidence="2 4" key="1">
    <citation type="submission" date="2018-12" db="EMBL/GenBank/DDBJ databases">
        <title>Venturia inaequalis Genome Resource.</title>
        <authorList>
            <person name="Lichtner F.J."/>
        </authorList>
    </citation>
    <scope>NUCLEOTIDE SEQUENCE [LARGE SCALE GENOMIC DNA]</scope>
    <source>
        <strain evidence="2 4">120213</strain>
        <strain evidence="3 5">DMI_063113</strain>
    </source>
</reference>
<feature type="region of interest" description="Disordered" evidence="1">
    <location>
        <begin position="1"/>
        <end position="181"/>
    </location>
</feature>
<accession>A0A8H3URL3</accession>
<feature type="compositionally biased region" description="Polar residues" evidence="1">
    <location>
        <begin position="81"/>
        <end position="100"/>
    </location>
</feature>
<evidence type="ECO:0000313" key="4">
    <source>
        <dbReference type="Proteomes" id="UP000447873"/>
    </source>
</evidence>
<proteinExistence type="predicted"/>
<dbReference type="Proteomes" id="UP000447873">
    <property type="component" value="Unassembled WGS sequence"/>
</dbReference>
<comment type="caution">
    <text evidence="2">The sequence shown here is derived from an EMBL/GenBank/DDBJ whole genome shotgun (WGS) entry which is preliminary data.</text>
</comment>
<evidence type="ECO:0000313" key="2">
    <source>
        <dbReference type="EMBL" id="KAE9975020.1"/>
    </source>
</evidence>
<gene>
    <name evidence="3" type="ORF">EG327_002175</name>
    <name evidence="2" type="ORF">EG328_003496</name>
</gene>
<dbReference type="Proteomes" id="UP000490939">
    <property type="component" value="Unassembled WGS sequence"/>
</dbReference>
<protein>
    <submittedName>
        <fullName evidence="2">Uncharacterized protein</fullName>
    </submittedName>
</protein>
<evidence type="ECO:0000313" key="5">
    <source>
        <dbReference type="Proteomes" id="UP000490939"/>
    </source>
</evidence>
<sequence>MPRRPNSPHAHSIAPSPPQLRTRDPNNPIVSLRESARWTQLNQQQPGRSDMEPHGVNQSVSNFTSSSTTGANHGLKWNRPSKLTSGHTPSTQPRSSTISPLQYAPDLDETPTPENMPDPLRRKEILTNTVDIPDRHSHAVQDRPSFRPRGPRVPSLNRRKTLHPSHLAHAERNGSRPMNHWTSADFDVELARMGFHGRRREEE</sequence>
<dbReference type="EMBL" id="WNWR01000166">
    <property type="protein sequence ID" value="KAE9989834.1"/>
    <property type="molecule type" value="Genomic_DNA"/>
</dbReference>
<evidence type="ECO:0000256" key="1">
    <source>
        <dbReference type="SAM" id="MobiDB-lite"/>
    </source>
</evidence>
<keyword evidence="5" id="KW-1185">Reference proteome</keyword>
<evidence type="ECO:0000313" key="3">
    <source>
        <dbReference type="EMBL" id="KAE9989834.1"/>
    </source>
</evidence>
<dbReference type="EMBL" id="WNWS01000204">
    <property type="protein sequence ID" value="KAE9975020.1"/>
    <property type="molecule type" value="Genomic_DNA"/>
</dbReference>
<dbReference type="AlphaFoldDB" id="A0A8H3URL3"/>
<organism evidence="2 4">
    <name type="scientific">Venturia inaequalis</name>
    <name type="common">Apple scab fungus</name>
    <dbReference type="NCBI Taxonomy" id="5025"/>
    <lineage>
        <taxon>Eukaryota</taxon>
        <taxon>Fungi</taxon>
        <taxon>Dikarya</taxon>
        <taxon>Ascomycota</taxon>
        <taxon>Pezizomycotina</taxon>
        <taxon>Dothideomycetes</taxon>
        <taxon>Pleosporomycetidae</taxon>
        <taxon>Venturiales</taxon>
        <taxon>Venturiaceae</taxon>
        <taxon>Venturia</taxon>
    </lineage>
</organism>
<feature type="compositionally biased region" description="Polar residues" evidence="1">
    <location>
        <begin position="56"/>
        <end position="71"/>
    </location>
</feature>
<feature type="compositionally biased region" description="Polar residues" evidence="1">
    <location>
        <begin position="37"/>
        <end position="47"/>
    </location>
</feature>
<name>A0A8H3URL3_VENIN</name>